<dbReference type="Proteomes" id="UP001237152">
    <property type="component" value="Segment"/>
</dbReference>
<accession>A0A4D6EFX0</accession>
<protein>
    <submittedName>
        <fullName evidence="2">Uncharacterized protein</fullName>
    </submittedName>
</protein>
<name>A0A4D6EFX0_9VIRU</name>
<organism evidence="2 3">
    <name type="scientific">Pandoravirus celtis</name>
    <dbReference type="NCBI Taxonomy" id="2568002"/>
    <lineage>
        <taxon>Viruses</taxon>
        <taxon>Pandoravirus</taxon>
    </lineage>
</organism>
<gene>
    <name evidence="2" type="ORF">pclt_cds_69</name>
</gene>
<sequence length="245" mass="26381">MAFSVRTRVDRPTATMKSLFVVTCTTHKPHHLQILEIERGGKKGQQKKRIMSDHESSDSKAQARGGGVDVIGIVAKAWRDAGNADKTDVPKVVRVHDDGFPYESLPPCGNVDLYFADSTVGLLTYAGESTARAIRAHYGLPVGNVAPDGHRQRARQAARRGALVWSASEPVQDASVGSPDAAAFVTRNRDWLARAHPGKFVVVDGDHVSVHASEAEARAGLGPRRSHGRLLVAVDPDGKHHIDAV</sequence>
<evidence type="ECO:0000256" key="1">
    <source>
        <dbReference type="SAM" id="MobiDB-lite"/>
    </source>
</evidence>
<feature type="region of interest" description="Disordered" evidence="1">
    <location>
        <begin position="39"/>
        <end position="63"/>
    </location>
</feature>
<evidence type="ECO:0000313" key="3">
    <source>
        <dbReference type="Proteomes" id="UP001237152"/>
    </source>
</evidence>
<reference evidence="2" key="1">
    <citation type="journal article" date="2019" name="Front. Microbiol.">
        <title>Pandoravirus Celtis Illustrates the Microevolution Processes at Work in the Giant Pandoraviridae Genomes.</title>
        <authorList>
            <person name="Legendre M."/>
            <person name="Alempic J.M."/>
            <person name="Philippe N."/>
            <person name="Lartigue A."/>
            <person name="Jeudy S."/>
            <person name="Poirot O."/>
            <person name="Ta N.T."/>
            <person name="Nin S."/>
            <person name="Coute Y."/>
            <person name="Abergel C."/>
            <person name="Claverie J.M."/>
        </authorList>
    </citation>
    <scope>NUCLEOTIDE SEQUENCE</scope>
</reference>
<dbReference type="EMBL" id="MK174290">
    <property type="protein sequence ID" value="QBZ80667.1"/>
    <property type="molecule type" value="Genomic_DNA"/>
</dbReference>
<evidence type="ECO:0000313" key="2">
    <source>
        <dbReference type="EMBL" id="QBZ80667.1"/>
    </source>
</evidence>
<proteinExistence type="predicted"/>